<dbReference type="Pfam" id="PF02992">
    <property type="entry name" value="Transposase_21"/>
    <property type="match status" value="1"/>
</dbReference>
<dbReference type="OrthoDB" id="2986351at2759"/>
<proteinExistence type="predicted"/>
<name>A0A5N5Q7N9_9AGAM</name>
<comment type="caution">
    <text evidence="1">The sequence shown here is derived from an EMBL/GenBank/DDBJ whole genome shotgun (WGS) entry which is preliminary data.</text>
</comment>
<reference evidence="1 2" key="1">
    <citation type="journal article" date="2019" name="Fungal Biol. Biotechnol.">
        <title>Draft genome sequence of fastidious pathogen Ceratobasidium theobromae, which causes vascular-streak dieback in Theobroma cacao.</title>
        <authorList>
            <person name="Ali S.S."/>
            <person name="Asman A."/>
            <person name="Shao J."/>
            <person name="Firmansyah A.P."/>
            <person name="Susilo A.W."/>
            <person name="Rosmana A."/>
            <person name="McMahon P."/>
            <person name="Junaid M."/>
            <person name="Guest D."/>
            <person name="Kheng T.Y."/>
            <person name="Meinhardt L.W."/>
            <person name="Bailey B.A."/>
        </authorList>
    </citation>
    <scope>NUCLEOTIDE SEQUENCE [LARGE SCALE GENOMIC DNA]</scope>
    <source>
        <strain evidence="1 2">CT2</strain>
    </source>
</reference>
<protein>
    <submittedName>
        <fullName evidence="1">Transposase family Tnp2 protein</fullName>
    </submittedName>
</protein>
<gene>
    <name evidence="1" type="ORF">CTheo_9136</name>
</gene>
<sequence length="162" mass="18334">MNVVINGKEQPYKYFEEEHEVALGLSADGMCPFKHERTKIDNVICVGVVPGPKCPVDLNSFLQPLIDELPELARGIPAVDVFQRKLFALRAHLIDIFGDIPAITKFLEFIGHNGRFPCHIARYNTQMDFGSIHSTSSFVLTRHAYRLDLKSSKYQKTPHATH</sequence>
<keyword evidence="2" id="KW-1185">Reference proteome</keyword>
<accession>A0A5N5Q7N9</accession>
<evidence type="ECO:0000313" key="2">
    <source>
        <dbReference type="Proteomes" id="UP000383932"/>
    </source>
</evidence>
<dbReference type="Proteomes" id="UP000383932">
    <property type="component" value="Unassembled WGS sequence"/>
</dbReference>
<dbReference type="InterPro" id="IPR004242">
    <property type="entry name" value="Transposase_21"/>
</dbReference>
<evidence type="ECO:0000313" key="1">
    <source>
        <dbReference type="EMBL" id="KAB5587426.1"/>
    </source>
</evidence>
<organism evidence="1 2">
    <name type="scientific">Ceratobasidium theobromae</name>
    <dbReference type="NCBI Taxonomy" id="1582974"/>
    <lineage>
        <taxon>Eukaryota</taxon>
        <taxon>Fungi</taxon>
        <taxon>Dikarya</taxon>
        <taxon>Basidiomycota</taxon>
        <taxon>Agaricomycotina</taxon>
        <taxon>Agaricomycetes</taxon>
        <taxon>Cantharellales</taxon>
        <taxon>Ceratobasidiaceae</taxon>
        <taxon>Ceratobasidium</taxon>
    </lineage>
</organism>
<dbReference type="AlphaFoldDB" id="A0A5N5Q7N9"/>
<dbReference type="EMBL" id="SSOP01001110">
    <property type="protein sequence ID" value="KAB5587426.1"/>
    <property type="molecule type" value="Genomic_DNA"/>
</dbReference>